<protein>
    <submittedName>
        <fullName evidence="1">Uncharacterized protein</fullName>
    </submittedName>
</protein>
<gene>
    <name evidence="1" type="ORF">LCGC14_0694310</name>
</gene>
<accession>A0A0F9QPJ3</accession>
<evidence type="ECO:0000313" key="1">
    <source>
        <dbReference type="EMBL" id="KKN44329.1"/>
    </source>
</evidence>
<sequence>MKLKKKEAQEKLKELFHKEMEWLRDEYNRVCPEEHWAFLFTNTELRVMDADTFYNAKNTVSLVHGKSYKEIEIWEDHNSDTRSRESPSAVFKINQMNEVIAKIIELMKIQPKLPIYRRYKADNILPLISDLSGGKLKNILEDSEKGRINMALWKDIQSVKKGELKCSFYSLAKKYKVSTATVVAYNKRSVECQKCKEIKVFDAKLYKEMLEKYGSKSNFNKGFICKKCNINVLM</sequence>
<dbReference type="AlphaFoldDB" id="A0A0F9QPJ3"/>
<reference evidence="1" key="1">
    <citation type="journal article" date="2015" name="Nature">
        <title>Complex archaea that bridge the gap between prokaryotes and eukaryotes.</title>
        <authorList>
            <person name="Spang A."/>
            <person name="Saw J.H."/>
            <person name="Jorgensen S.L."/>
            <person name="Zaremba-Niedzwiedzka K."/>
            <person name="Martijn J."/>
            <person name="Lind A.E."/>
            <person name="van Eijk R."/>
            <person name="Schleper C."/>
            <person name="Guy L."/>
            <person name="Ettema T.J."/>
        </authorList>
    </citation>
    <scope>NUCLEOTIDE SEQUENCE</scope>
</reference>
<organism evidence="1">
    <name type="scientific">marine sediment metagenome</name>
    <dbReference type="NCBI Taxonomy" id="412755"/>
    <lineage>
        <taxon>unclassified sequences</taxon>
        <taxon>metagenomes</taxon>
        <taxon>ecological metagenomes</taxon>
    </lineage>
</organism>
<proteinExistence type="predicted"/>
<dbReference type="EMBL" id="LAZR01001457">
    <property type="protein sequence ID" value="KKN44329.1"/>
    <property type="molecule type" value="Genomic_DNA"/>
</dbReference>
<comment type="caution">
    <text evidence="1">The sequence shown here is derived from an EMBL/GenBank/DDBJ whole genome shotgun (WGS) entry which is preliminary data.</text>
</comment>
<name>A0A0F9QPJ3_9ZZZZ</name>